<name>A0A183E3F3_9BILA</name>
<dbReference type="WBParaSite" id="GPUH_0001551501-mRNA-1">
    <property type="protein sequence ID" value="GPUH_0001551501-mRNA-1"/>
    <property type="gene ID" value="GPUH_0001551501"/>
</dbReference>
<protein>
    <submittedName>
        <fullName evidence="1">SUZ domain-containing protein</fullName>
    </submittedName>
</protein>
<dbReference type="PANTHER" id="PTHR12659:SF7">
    <property type="entry name" value="CROSSVEINLESS C, ISOFORM C"/>
    <property type="match status" value="1"/>
</dbReference>
<dbReference type="AlphaFoldDB" id="A0A183E3F3"/>
<dbReference type="GO" id="GO:0035023">
    <property type="term" value="P:regulation of Rho protein signal transduction"/>
    <property type="evidence" value="ECO:0007669"/>
    <property type="project" value="TreeGrafter"/>
</dbReference>
<dbReference type="GO" id="GO:0030036">
    <property type="term" value="P:actin cytoskeleton organization"/>
    <property type="evidence" value="ECO:0007669"/>
    <property type="project" value="TreeGrafter"/>
</dbReference>
<evidence type="ECO:0000313" key="1">
    <source>
        <dbReference type="WBParaSite" id="GPUH_0001551501-mRNA-1"/>
    </source>
</evidence>
<proteinExistence type="predicted"/>
<sequence>LDNDSLRALFRRLYALNRCAIMKVENVVLRNHPKRFDINPVETDIDDDMTVSNYDDDDDQVAISKKWKYQRNSQTWSRIVYDDYATNALANNNLWSTPRQETSNFGYDQKKQSVGHEAYNIRNLHNAAAENNRNRCTTAPTSAAVAAAAATAAAAAANLQRSQSERLKERARAFMKRMDIRSSSRLMDRNVVNQ</sequence>
<reference evidence="1" key="1">
    <citation type="submission" date="2016-06" db="UniProtKB">
        <authorList>
            <consortium name="WormBaseParasite"/>
        </authorList>
    </citation>
    <scope>IDENTIFICATION</scope>
</reference>
<dbReference type="PANTHER" id="PTHR12659">
    <property type="entry name" value="RHO-TYPE GTPASE ACTIVATING PROTEIN"/>
    <property type="match status" value="1"/>
</dbReference>
<dbReference type="GO" id="GO:0005096">
    <property type="term" value="F:GTPase activator activity"/>
    <property type="evidence" value="ECO:0007669"/>
    <property type="project" value="TreeGrafter"/>
</dbReference>
<organism evidence="1">
    <name type="scientific">Gongylonema pulchrum</name>
    <dbReference type="NCBI Taxonomy" id="637853"/>
    <lineage>
        <taxon>Eukaryota</taxon>
        <taxon>Metazoa</taxon>
        <taxon>Ecdysozoa</taxon>
        <taxon>Nematoda</taxon>
        <taxon>Chromadorea</taxon>
        <taxon>Rhabditida</taxon>
        <taxon>Spirurina</taxon>
        <taxon>Spiruromorpha</taxon>
        <taxon>Spiruroidea</taxon>
        <taxon>Gongylonematidae</taxon>
        <taxon>Gongylonema</taxon>
    </lineage>
</organism>
<accession>A0A183E3F3</accession>